<name>A0AA36J777_9DINO</name>
<comment type="caution">
    <text evidence="1">The sequence shown here is derived from an EMBL/GenBank/DDBJ whole genome shotgun (WGS) entry which is preliminary data.</text>
</comment>
<organism evidence="1 2">
    <name type="scientific">Effrenium voratum</name>
    <dbReference type="NCBI Taxonomy" id="2562239"/>
    <lineage>
        <taxon>Eukaryota</taxon>
        <taxon>Sar</taxon>
        <taxon>Alveolata</taxon>
        <taxon>Dinophyceae</taxon>
        <taxon>Suessiales</taxon>
        <taxon>Symbiodiniaceae</taxon>
        <taxon>Effrenium</taxon>
    </lineage>
</organism>
<dbReference type="Proteomes" id="UP001178507">
    <property type="component" value="Unassembled WGS sequence"/>
</dbReference>
<dbReference type="AlphaFoldDB" id="A0AA36J777"/>
<proteinExistence type="predicted"/>
<dbReference type="EMBL" id="CAUJNA010003349">
    <property type="protein sequence ID" value="CAJ1399793.1"/>
    <property type="molecule type" value="Genomic_DNA"/>
</dbReference>
<accession>A0AA36J777</accession>
<evidence type="ECO:0000313" key="2">
    <source>
        <dbReference type="Proteomes" id="UP001178507"/>
    </source>
</evidence>
<keyword evidence="2" id="KW-1185">Reference proteome</keyword>
<sequence length="332" mass="35456">MPCMQLDSISSAFGGICKLDVRSQCLLLAAILTLVLPLEIHHLLAAFIGAAGYSLLQWLEPAVRRKDKPLAKSAKLPRASAGAPAAQVRPERIRRGFTAAEGQKWGALREMAPTPAATPGTLIPAAAPVKPEVRRPSVMPVKAPKFLASGWENEVQELLLQLKTTDASREQVESVAAAVRAALGGSASVRAFAVAQPLAGAAFGVAVPEVEVVVTIDAKAGRDSKLQKSLIRSCTDRLVSHGAFKFRRSAFRGSEPKVTLIAPQAQASIPFNLAVNTEGPRHCVDLFEACARVPHAQDLILLVRRWAKEPALPGRACNPKVLSFAIHSVPFF</sequence>
<gene>
    <name evidence="1" type="ORF">EVOR1521_LOCUS23266</name>
</gene>
<reference evidence="1" key="1">
    <citation type="submission" date="2023-08" db="EMBL/GenBank/DDBJ databases">
        <authorList>
            <person name="Chen Y."/>
            <person name="Shah S."/>
            <person name="Dougan E. K."/>
            <person name="Thang M."/>
            <person name="Chan C."/>
        </authorList>
    </citation>
    <scope>NUCLEOTIDE SEQUENCE</scope>
</reference>
<evidence type="ECO:0000313" key="1">
    <source>
        <dbReference type="EMBL" id="CAJ1399793.1"/>
    </source>
</evidence>
<protein>
    <submittedName>
        <fullName evidence="1">Uncharacterized protein</fullName>
    </submittedName>
</protein>